<proteinExistence type="predicted"/>
<reference evidence="1" key="1">
    <citation type="submission" date="2020-10" db="EMBL/GenBank/DDBJ databases">
        <authorList>
            <person name="Gilroy R."/>
        </authorList>
    </citation>
    <scope>NUCLEOTIDE SEQUENCE</scope>
    <source>
        <strain evidence="1">G3-3990</strain>
    </source>
</reference>
<accession>A0A9D9HUM7</accession>
<dbReference type="SUPFAM" id="SSF52540">
    <property type="entry name" value="P-loop containing nucleoside triphosphate hydrolases"/>
    <property type="match status" value="1"/>
</dbReference>
<dbReference type="AlphaFoldDB" id="A0A9D9HUM7"/>
<name>A0A9D9HUM7_9BACT</name>
<sequence>MSFDEVFSDMRKMWLKAPAGSVSIKVPNARTMLYAGLKSVIGENAVWLPEYEKVAEWLTDNKGRGLFMFGNCGRGKSLLGRYVLPAIILSCCERVVNVFDMQELNANLDVALSKHLISLDDVGTEEMSVKYGERRMAFPEIMDAAEKYGKLVIISTNLDEVELRERYGDRILDRIKALTSRICFNGDSLRR</sequence>
<reference evidence="1" key="2">
    <citation type="journal article" date="2021" name="PeerJ">
        <title>Extensive microbial diversity within the chicken gut microbiome revealed by metagenomics and culture.</title>
        <authorList>
            <person name="Gilroy R."/>
            <person name="Ravi A."/>
            <person name="Getino M."/>
            <person name="Pursley I."/>
            <person name="Horton D.L."/>
            <person name="Alikhan N.F."/>
            <person name="Baker D."/>
            <person name="Gharbi K."/>
            <person name="Hall N."/>
            <person name="Watson M."/>
            <person name="Adriaenssens E.M."/>
            <person name="Foster-Nyarko E."/>
            <person name="Jarju S."/>
            <person name="Secka A."/>
            <person name="Antonio M."/>
            <person name="Oren A."/>
            <person name="Chaudhuri R.R."/>
            <person name="La Ragione R."/>
            <person name="Hildebrand F."/>
            <person name="Pallen M.J."/>
        </authorList>
    </citation>
    <scope>NUCLEOTIDE SEQUENCE</scope>
    <source>
        <strain evidence="1">G3-3990</strain>
    </source>
</reference>
<dbReference type="Proteomes" id="UP000823641">
    <property type="component" value="Unassembled WGS sequence"/>
</dbReference>
<evidence type="ECO:0000313" key="1">
    <source>
        <dbReference type="EMBL" id="MBO8460178.1"/>
    </source>
</evidence>
<comment type="caution">
    <text evidence="1">The sequence shown here is derived from an EMBL/GenBank/DDBJ whole genome shotgun (WGS) entry which is preliminary data.</text>
</comment>
<dbReference type="InterPro" id="IPR027417">
    <property type="entry name" value="P-loop_NTPase"/>
</dbReference>
<gene>
    <name evidence="1" type="ORF">IAA73_07600</name>
</gene>
<organism evidence="1 2">
    <name type="scientific">Candidatus Gallipaludibacter merdavium</name>
    <dbReference type="NCBI Taxonomy" id="2840839"/>
    <lineage>
        <taxon>Bacteria</taxon>
        <taxon>Pseudomonadati</taxon>
        <taxon>Bacteroidota</taxon>
        <taxon>Bacteroidia</taxon>
        <taxon>Bacteroidales</taxon>
        <taxon>Candidatus Gallipaludibacter</taxon>
    </lineage>
</organism>
<dbReference type="EMBL" id="JADIMG010000072">
    <property type="protein sequence ID" value="MBO8460178.1"/>
    <property type="molecule type" value="Genomic_DNA"/>
</dbReference>
<evidence type="ECO:0000313" key="2">
    <source>
        <dbReference type="Proteomes" id="UP000823641"/>
    </source>
</evidence>
<dbReference type="Gene3D" id="3.40.50.300">
    <property type="entry name" value="P-loop containing nucleotide triphosphate hydrolases"/>
    <property type="match status" value="1"/>
</dbReference>
<protein>
    <submittedName>
        <fullName evidence="1">Uncharacterized protein</fullName>
    </submittedName>
</protein>